<dbReference type="Pfam" id="PF20077">
    <property type="entry name" value="CcmD_alt"/>
    <property type="match status" value="1"/>
</dbReference>
<sequence>MKKILSLITFLLISVSLFAQENASNEIDMADKLYEDGRIYVVVAVVATIFTGIIVYLVNLDSKISKLEKQIKK</sequence>
<organism evidence="3 4">
    <name type="scientific">Arcicella aurantiaca</name>
    <dbReference type="NCBI Taxonomy" id="591202"/>
    <lineage>
        <taxon>Bacteria</taxon>
        <taxon>Pseudomonadati</taxon>
        <taxon>Bacteroidota</taxon>
        <taxon>Cytophagia</taxon>
        <taxon>Cytophagales</taxon>
        <taxon>Flectobacillaceae</taxon>
        <taxon>Arcicella</taxon>
    </lineage>
</organism>
<name>A0A316EDQ3_9BACT</name>
<evidence type="ECO:0000313" key="3">
    <source>
        <dbReference type="EMBL" id="PWK27786.1"/>
    </source>
</evidence>
<proteinExistence type="predicted"/>
<dbReference type="Proteomes" id="UP000245489">
    <property type="component" value="Unassembled WGS sequence"/>
</dbReference>
<comment type="caution">
    <text evidence="3">The sequence shown here is derived from an EMBL/GenBank/DDBJ whole genome shotgun (WGS) entry which is preliminary data.</text>
</comment>
<dbReference type="RefSeq" id="WP_109741957.1">
    <property type="nucleotide sequence ID" value="NZ_QGGO01000005.1"/>
</dbReference>
<keyword evidence="2" id="KW-0732">Signal</keyword>
<dbReference type="NCBIfam" id="TIGR04391">
    <property type="entry name" value="CcmD_alt_fam"/>
    <property type="match status" value="1"/>
</dbReference>
<dbReference type="OrthoDB" id="886941at2"/>
<dbReference type="AlphaFoldDB" id="A0A316EDQ3"/>
<evidence type="ECO:0000313" key="4">
    <source>
        <dbReference type="Proteomes" id="UP000245489"/>
    </source>
</evidence>
<evidence type="ECO:0000256" key="1">
    <source>
        <dbReference type="SAM" id="Phobius"/>
    </source>
</evidence>
<keyword evidence="4" id="KW-1185">Reference proteome</keyword>
<keyword evidence="1" id="KW-1133">Transmembrane helix</keyword>
<evidence type="ECO:0000256" key="2">
    <source>
        <dbReference type="SAM" id="SignalP"/>
    </source>
</evidence>
<accession>A0A316EDQ3</accession>
<gene>
    <name evidence="3" type="ORF">LV89_01193</name>
</gene>
<feature type="chain" id="PRO_5016444770" evidence="2">
    <location>
        <begin position="20"/>
        <end position="73"/>
    </location>
</feature>
<feature type="signal peptide" evidence="2">
    <location>
        <begin position="1"/>
        <end position="19"/>
    </location>
</feature>
<dbReference type="EMBL" id="QGGO01000005">
    <property type="protein sequence ID" value="PWK27786.1"/>
    <property type="molecule type" value="Genomic_DNA"/>
</dbReference>
<keyword evidence="1" id="KW-0472">Membrane</keyword>
<reference evidence="3 4" key="1">
    <citation type="submission" date="2018-05" db="EMBL/GenBank/DDBJ databases">
        <title>Genomic Encyclopedia of Archaeal and Bacterial Type Strains, Phase II (KMG-II): from individual species to whole genera.</title>
        <authorList>
            <person name="Goeker M."/>
        </authorList>
    </citation>
    <scope>NUCLEOTIDE SEQUENCE [LARGE SCALE GENOMIC DNA]</scope>
    <source>
        <strain evidence="3 4">DSM 22214</strain>
    </source>
</reference>
<feature type="transmembrane region" description="Helical" evidence="1">
    <location>
        <begin position="39"/>
        <end position="60"/>
    </location>
</feature>
<protein>
    <submittedName>
        <fullName evidence="3">CcmD family protein</fullName>
    </submittedName>
</protein>
<dbReference type="InterPro" id="IPR030888">
    <property type="entry name" value="Put_ccm"/>
</dbReference>
<keyword evidence="1" id="KW-0812">Transmembrane</keyword>